<protein>
    <submittedName>
        <fullName evidence="2">F-box/RNI-like superfamily protein</fullName>
    </submittedName>
</protein>
<dbReference type="PANTHER" id="PTHR31900">
    <property type="entry name" value="F-BOX/RNI SUPERFAMILY PROTEIN-RELATED"/>
    <property type="match status" value="1"/>
</dbReference>
<dbReference type="AlphaFoldDB" id="A0AAV8G6J2"/>
<dbReference type="InterPro" id="IPR036047">
    <property type="entry name" value="F-box-like_dom_sf"/>
</dbReference>
<comment type="caution">
    <text evidence="2">The sequence shown here is derived from an EMBL/GenBank/DDBJ whole genome shotgun (WGS) entry which is preliminary data.</text>
</comment>
<organism evidence="2 3">
    <name type="scientific">Rhynchospora pubera</name>
    <dbReference type="NCBI Taxonomy" id="906938"/>
    <lineage>
        <taxon>Eukaryota</taxon>
        <taxon>Viridiplantae</taxon>
        <taxon>Streptophyta</taxon>
        <taxon>Embryophyta</taxon>
        <taxon>Tracheophyta</taxon>
        <taxon>Spermatophyta</taxon>
        <taxon>Magnoliopsida</taxon>
        <taxon>Liliopsida</taxon>
        <taxon>Poales</taxon>
        <taxon>Cyperaceae</taxon>
        <taxon>Cyperoideae</taxon>
        <taxon>Rhynchosporeae</taxon>
        <taxon>Rhynchospora</taxon>
    </lineage>
</organism>
<proteinExistence type="predicted"/>
<dbReference type="Pfam" id="PF00646">
    <property type="entry name" value="F-box"/>
    <property type="match status" value="1"/>
</dbReference>
<dbReference type="PROSITE" id="PS50181">
    <property type="entry name" value="FBOX"/>
    <property type="match status" value="1"/>
</dbReference>
<feature type="domain" description="F-box" evidence="1">
    <location>
        <begin position="14"/>
        <end position="67"/>
    </location>
</feature>
<dbReference type="Gene3D" id="3.80.10.10">
    <property type="entry name" value="Ribonuclease Inhibitor"/>
    <property type="match status" value="1"/>
</dbReference>
<dbReference type="InterPro" id="IPR055411">
    <property type="entry name" value="LRR_FXL15/At3g58940/PEG3-like"/>
</dbReference>
<dbReference type="InterPro" id="IPR032675">
    <property type="entry name" value="LRR_dom_sf"/>
</dbReference>
<dbReference type="SUPFAM" id="SSF81383">
    <property type="entry name" value="F-box domain"/>
    <property type="match status" value="1"/>
</dbReference>
<dbReference type="InterPro" id="IPR001810">
    <property type="entry name" value="F-box_dom"/>
</dbReference>
<evidence type="ECO:0000259" key="1">
    <source>
        <dbReference type="PROSITE" id="PS50181"/>
    </source>
</evidence>
<sequence length="410" mass="47533">MDSEEHQKGSATYNDRITDLPDDLKCNILAHLPLKEMVETSLLSRMWRYTWASIPNLVFNERNFMSIRELVRFVDMVLLLHQGPIFQFNICCLNFTHVPMERWMLVLSRNEIEEITIRSSLTYRWRICSCFFNIQSLKKVYLKYCTLILPHVFRGLKHLQTLHLNGCTISDNDFEKLVSHCPLLENLYLQGMCDMVVKVNSPNLKLIKIKHGIWVKYIHLITPSLIEANLSLLFTSNGKYGHEKCMIDVFGSLSKVETLRLGGAFIRYLLLRGCNLELPLKFEHLKELSIELTVHNQNEASVVFFLLQNAPNVQYLSILNRPQGPDNLMPIGNLRNLNMQKIAFEHLKFVLIDYSGSVTESGLLLVKLLLSTAPLLEKVHIKNYEKDFEFVKKLVSFKRASKEAEVILFD</sequence>
<keyword evidence="3" id="KW-1185">Reference proteome</keyword>
<dbReference type="SUPFAM" id="SSF52047">
    <property type="entry name" value="RNI-like"/>
    <property type="match status" value="1"/>
</dbReference>
<gene>
    <name evidence="2" type="ORF">LUZ62_052559</name>
</gene>
<evidence type="ECO:0000313" key="3">
    <source>
        <dbReference type="Proteomes" id="UP001140206"/>
    </source>
</evidence>
<reference evidence="2" key="1">
    <citation type="submission" date="2022-08" db="EMBL/GenBank/DDBJ databases">
        <authorList>
            <person name="Marques A."/>
        </authorList>
    </citation>
    <scope>NUCLEOTIDE SEQUENCE</scope>
    <source>
        <strain evidence="2">RhyPub2mFocal</strain>
        <tissue evidence="2">Leaves</tissue>
    </source>
</reference>
<dbReference type="InterPro" id="IPR050232">
    <property type="entry name" value="FBL13/AtMIF1-like"/>
</dbReference>
<dbReference type="Proteomes" id="UP001140206">
    <property type="component" value="Chromosome 2"/>
</dbReference>
<dbReference type="SMART" id="SM00256">
    <property type="entry name" value="FBOX"/>
    <property type="match status" value="1"/>
</dbReference>
<dbReference type="PANTHER" id="PTHR31900:SF27">
    <property type="entry name" value="FBD DOMAIN-CONTAINING PROTEIN"/>
    <property type="match status" value="1"/>
</dbReference>
<name>A0AAV8G6J2_9POAL</name>
<accession>A0AAV8G6J2</accession>
<evidence type="ECO:0000313" key="2">
    <source>
        <dbReference type="EMBL" id="KAJ4801313.1"/>
    </source>
</evidence>
<dbReference type="EMBL" id="JAMFTS010000002">
    <property type="protein sequence ID" value="KAJ4801313.1"/>
    <property type="molecule type" value="Genomic_DNA"/>
</dbReference>
<dbReference type="Pfam" id="PF24758">
    <property type="entry name" value="LRR_At5g56370"/>
    <property type="match status" value="1"/>
</dbReference>